<organism evidence="2">
    <name type="scientific">Candidatus Caldatribacterium californiense</name>
    <dbReference type="NCBI Taxonomy" id="1454726"/>
    <lineage>
        <taxon>Bacteria</taxon>
        <taxon>Pseudomonadati</taxon>
        <taxon>Atribacterota</taxon>
        <taxon>Atribacteria</taxon>
        <taxon>Atribacterales</taxon>
        <taxon>Candidatus Caldatribacteriaceae</taxon>
        <taxon>Candidatus Caldatribacterium</taxon>
    </lineage>
</organism>
<proteinExistence type="predicted"/>
<feature type="transmembrane region" description="Helical" evidence="1">
    <location>
        <begin position="7"/>
        <end position="26"/>
    </location>
</feature>
<dbReference type="EMBL" id="DTFV01000117">
    <property type="protein sequence ID" value="HGI31262.1"/>
    <property type="molecule type" value="Genomic_DNA"/>
</dbReference>
<keyword evidence="1" id="KW-0472">Membrane</keyword>
<accession>A0A7V3YHL3</accession>
<gene>
    <name evidence="2" type="ORF">ENV30_08175</name>
</gene>
<name>A0A7V3YHL3_9BACT</name>
<evidence type="ECO:0000256" key="1">
    <source>
        <dbReference type="SAM" id="Phobius"/>
    </source>
</evidence>
<sequence length="66" mass="7913">MLPRMTTGDWIFWSILSWIFVNLLWIKFVERFVPLWVGTIVATIFALLLLKYGPRPREEEEEEGEE</sequence>
<comment type="caution">
    <text evidence="2">The sequence shown here is derived from an EMBL/GenBank/DDBJ whole genome shotgun (WGS) entry which is preliminary data.</text>
</comment>
<keyword evidence="1" id="KW-1133">Transmembrane helix</keyword>
<keyword evidence="1" id="KW-0812">Transmembrane</keyword>
<evidence type="ECO:0000313" key="2">
    <source>
        <dbReference type="EMBL" id="HGI31262.1"/>
    </source>
</evidence>
<reference evidence="2" key="1">
    <citation type="journal article" date="2020" name="mSystems">
        <title>Genome- and Community-Level Interaction Insights into Carbon Utilization and Element Cycling Functions of Hydrothermarchaeota in Hydrothermal Sediment.</title>
        <authorList>
            <person name="Zhou Z."/>
            <person name="Liu Y."/>
            <person name="Xu W."/>
            <person name="Pan J."/>
            <person name="Luo Z.H."/>
            <person name="Li M."/>
        </authorList>
    </citation>
    <scope>NUCLEOTIDE SEQUENCE [LARGE SCALE GENOMIC DNA]</scope>
    <source>
        <strain evidence="2">SpSt-747</strain>
    </source>
</reference>
<dbReference type="AlphaFoldDB" id="A0A7V3YHL3"/>
<protein>
    <submittedName>
        <fullName evidence="2">Uncharacterized protein</fullName>
    </submittedName>
</protein>
<feature type="transmembrane region" description="Helical" evidence="1">
    <location>
        <begin position="32"/>
        <end position="50"/>
    </location>
</feature>